<dbReference type="EMBL" id="JAKKPZ010000095">
    <property type="protein sequence ID" value="KAI1702678.1"/>
    <property type="molecule type" value="Genomic_DNA"/>
</dbReference>
<feature type="signal peptide" evidence="1">
    <location>
        <begin position="1"/>
        <end position="19"/>
    </location>
</feature>
<protein>
    <submittedName>
        <fullName evidence="3">DB module domain-containing protein</fullName>
    </submittedName>
</protein>
<proteinExistence type="predicted"/>
<evidence type="ECO:0000313" key="4">
    <source>
        <dbReference type="Proteomes" id="UP001201812"/>
    </source>
</evidence>
<dbReference type="Pfam" id="PF01682">
    <property type="entry name" value="DB"/>
    <property type="match status" value="1"/>
</dbReference>
<dbReference type="Proteomes" id="UP001201812">
    <property type="component" value="Unassembled WGS sequence"/>
</dbReference>
<sequence length="120" mass="13352">MFKFVVLSYLVWCCSIVIATQYPNTIAGLNQCLKDKGITEEIGKDPSAEARTKSMNALIECYNGDKDNTECCQKAGITGNCLLMCNGVPPRSYSLDKFDGFPHICPWIRKCYVIDINVQG</sequence>
<feature type="chain" id="PRO_5041975575" evidence="1">
    <location>
        <begin position="20"/>
        <end position="120"/>
    </location>
</feature>
<feature type="domain" description="Domain of unknown function DB" evidence="2">
    <location>
        <begin position="47"/>
        <end position="88"/>
    </location>
</feature>
<keyword evidence="4" id="KW-1185">Reference proteome</keyword>
<evidence type="ECO:0000313" key="3">
    <source>
        <dbReference type="EMBL" id="KAI1702678.1"/>
    </source>
</evidence>
<organism evidence="3 4">
    <name type="scientific">Ditylenchus destructor</name>
    <dbReference type="NCBI Taxonomy" id="166010"/>
    <lineage>
        <taxon>Eukaryota</taxon>
        <taxon>Metazoa</taxon>
        <taxon>Ecdysozoa</taxon>
        <taxon>Nematoda</taxon>
        <taxon>Chromadorea</taxon>
        <taxon>Rhabditida</taxon>
        <taxon>Tylenchina</taxon>
        <taxon>Tylenchomorpha</taxon>
        <taxon>Sphaerularioidea</taxon>
        <taxon>Anguinidae</taxon>
        <taxon>Anguininae</taxon>
        <taxon>Ditylenchus</taxon>
    </lineage>
</organism>
<gene>
    <name evidence="3" type="ORF">DdX_15357</name>
</gene>
<evidence type="ECO:0000259" key="2">
    <source>
        <dbReference type="Pfam" id="PF01682"/>
    </source>
</evidence>
<keyword evidence="1" id="KW-0732">Signal</keyword>
<dbReference type="InterPro" id="IPR002602">
    <property type="entry name" value="DB"/>
</dbReference>
<evidence type="ECO:0000256" key="1">
    <source>
        <dbReference type="SAM" id="SignalP"/>
    </source>
</evidence>
<accession>A0AAD4MQJ4</accession>
<name>A0AAD4MQJ4_9BILA</name>
<reference evidence="3" key="1">
    <citation type="submission" date="2022-01" db="EMBL/GenBank/DDBJ databases">
        <title>Genome Sequence Resource for Two Populations of Ditylenchus destructor, the Migratory Endoparasitic Phytonematode.</title>
        <authorList>
            <person name="Zhang H."/>
            <person name="Lin R."/>
            <person name="Xie B."/>
        </authorList>
    </citation>
    <scope>NUCLEOTIDE SEQUENCE</scope>
    <source>
        <strain evidence="3">BazhouSP</strain>
    </source>
</reference>
<comment type="caution">
    <text evidence="3">The sequence shown here is derived from an EMBL/GenBank/DDBJ whole genome shotgun (WGS) entry which is preliminary data.</text>
</comment>
<dbReference type="AlphaFoldDB" id="A0AAD4MQJ4"/>